<dbReference type="EMBL" id="JADMCD010000002">
    <property type="protein sequence ID" value="MBF8640176.1"/>
    <property type="molecule type" value="Genomic_DNA"/>
</dbReference>
<dbReference type="EC" id="1.1.1.48" evidence="3"/>
<dbReference type="SUPFAM" id="SSF51735">
    <property type="entry name" value="NAD(P)-binding Rossmann-fold domains"/>
    <property type="match status" value="1"/>
</dbReference>
<dbReference type="Proteomes" id="UP000250443">
    <property type="component" value="Unassembled WGS sequence"/>
</dbReference>
<dbReference type="AlphaFoldDB" id="A0A2X2C737"/>
<dbReference type="Pfam" id="PF01408">
    <property type="entry name" value="GFO_IDH_MocA"/>
    <property type="match status" value="1"/>
</dbReference>
<feature type="domain" description="Gfo/Idh/MocA-like oxidoreductase N-terminal" evidence="1">
    <location>
        <begin position="2"/>
        <end position="112"/>
    </location>
</feature>
<dbReference type="Gene3D" id="3.30.360.10">
    <property type="entry name" value="Dihydrodipicolinate Reductase, domain 2"/>
    <property type="match status" value="1"/>
</dbReference>
<evidence type="ECO:0000313" key="5">
    <source>
        <dbReference type="Proteomes" id="UP000626180"/>
    </source>
</evidence>
<sequence>MIKIAIVGFGKIAQDQHLPALQKNPDYQLVAVASRNASLDGVAHYKTLEELLDAVPDLDAVSLCAPPAVRYAQAQLALAHGKHVFLEKPPGATLSEVEALSEQAKAAGKTLFASWHSRYAQGVAPAKAWLADKTIKAVQVNWKEDVRVWHPGQTWIWEPGGMGIFDPAINALSIVTEILPKPFFLKQAALQVPENCQTPIRAQLEFSYERGAAIQADLDFLQTGPQTWDIHVETDQGKLTLSKGGSQIYINDQLEKEGPDEEYPGLYARFAELVKSGQSDVDVAPLRHVADAFMYGRRETIEPFHEDKQ</sequence>
<dbReference type="InterPro" id="IPR000683">
    <property type="entry name" value="Gfo/Idh/MocA-like_OxRdtase_N"/>
</dbReference>
<proteinExistence type="predicted"/>
<dbReference type="PANTHER" id="PTHR43818:SF7">
    <property type="entry name" value="DEHYDROGENASE"/>
    <property type="match status" value="1"/>
</dbReference>
<evidence type="ECO:0000313" key="2">
    <source>
        <dbReference type="EMBL" id="MBF8640176.1"/>
    </source>
</evidence>
<dbReference type="RefSeq" id="WP_010795220.1">
    <property type="nucleotide sequence ID" value="NZ_CP069262.1"/>
</dbReference>
<dbReference type="InterPro" id="IPR050463">
    <property type="entry name" value="Gfo/Idh/MocA_oxidrdct_glycsds"/>
</dbReference>
<dbReference type="InterPro" id="IPR036291">
    <property type="entry name" value="NAD(P)-bd_dom_sf"/>
</dbReference>
<evidence type="ECO:0000313" key="3">
    <source>
        <dbReference type="EMBL" id="SPZ03937.1"/>
    </source>
</evidence>
<gene>
    <name evidence="3" type="primary">gal</name>
    <name evidence="2" type="ORF">IRZ65_05745</name>
    <name evidence="3" type="ORF">NCTC11842_01278</name>
</gene>
<name>A0A2X2C737_PSELU</name>
<keyword evidence="3" id="KW-0560">Oxidoreductase</keyword>
<dbReference type="GO" id="GO:0019151">
    <property type="term" value="F:galactose 1-dehydrogenase activity"/>
    <property type="evidence" value="ECO:0007669"/>
    <property type="project" value="UniProtKB-EC"/>
</dbReference>
<dbReference type="Proteomes" id="UP000626180">
    <property type="component" value="Unassembled WGS sequence"/>
</dbReference>
<dbReference type="EMBL" id="UAUF01000009">
    <property type="protein sequence ID" value="SPZ03937.1"/>
    <property type="molecule type" value="Genomic_DNA"/>
</dbReference>
<evidence type="ECO:0000259" key="1">
    <source>
        <dbReference type="Pfam" id="PF01408"/>
    </source>
</evidence>
<organism evidence="3 4">
    <name type="scientific">Pseudomonas luteola</name>
    <dbReference type="NCBI Taxonomy" id="47886"/>
    <lineage>
        <taxon>Bacteria</taxon>
        <taxon>Pseudomonadati</taxon>
        <taxon>Pseudomonadota</taxon>
        <taxon>Gammaproteobacteria</taxon>
        <taxon>Pseudomonadales</taxon>
        <taxon>Pseudomonadaceae</taxon>
        <taxon>Pseudomonas</taxon>
    </lineage>
</organism>
<dbReference type="PANTHER" id="PTHR43818">
    <property type="entry name" value="BCDNA.GH03377"/>
    <property type="match status" value="1"/>
</dbReference>
<protein>
    <submittedName>
        <fullName evidence="3">D-galactose 1-dehydrogenase</fullName>
        <ecNumber evidence="3">1.1.1.48</ecNumber>
    </submittedName>
    <submittedName>
        <fullName evidence="2">Gfo/Idh/MocA family oxidoreductase</fullName>
    </submittedName>
</protein>
<accession>A0A2X2C737</accession>
<reference evidence="3 4" key="1">
    <citation type="submission" date="2018-06" db="EMBL/GenBank/DDBJ databases">
        <authorList>
            <consortium name="Pathogen Informatics"/>
            <person name="Doyle S."/>
        </authorList>
    </citation>
    <scope>NUCLEOTIDE SEQUENCE [LARGE SCALE GENOMIC DNA]</scope>
    <source>
        <strain evidence="3 4">NCTC11842</strain>
    </source>
</reference>
<evidence type="ECO:0000313" key="4">
    <source>
        <dbReference type="Proteomes" id="UP000250443"/>
    </source>
</evidence>
<reference evidence="2 5" key="2">
    <citation type="submission" date="2020-10" db="EMBL/GenBank/DDBJ databases">
        <title>Genome sequences of Pseudomonas isolates.</title>
        <authorList>
            <person name="Wessels L."/>
            <person name="Reich F."/>
            <person name="Hammerl J."/>
        </authorList>
    </citation>
    <scope>NUCLEOTIDE SEQUENCE [LARGE SCALE GENOMIC DNA]</scope>
    <source>
        <strain evidence="2 5">20-MO00624-0</strain>
    </source>
</reference>
<keyword evidence="5" id="KW-1185">Reference proteome</keyword>
<dbReference type="Gene3D" id="3.40.50.720">
    <property type="entry name" value="NAD(P)-binding Rossmann-like Domain"/>
    <property type="match status" value="1"/>
</dbReference>
<dbReference type="GO" id="GO:0000166">
    <property type="term" value="F:nucleotide binding"/>
    <property type="evidence" value="ECO:0007669"/>
    <property type="project" value="InterPro"/>
</dbReference>